<gene>
    <name evidence="2" type="ORF">FVE85_4200</name>
</gene>
<proteinExistence type="predicted"/>
<keyword evidence="1" id="KW-1133">Transmembrane helix</keyword>
<protein>
    <submittedName>
        <fullName evidence="2">Uncharacterized protein</fullName>
    </submittedName>
</protein>
<organism evidence="2 3">
    <name type="scientific">Porphyridium purpureum</name>
    <name type="common">Red alga</name>
    <name type="synonym">Porphyridium cruentum</name>
    <dbReference type="NCBI Taxonomy" id="35688"/>
    <lineage>
        <taxon>Eukaryota</taxon>
        <taxon>Rhodophyta</taxon>
        <taxon>Bangiophyceae</taxon>
        <taxon>Porphyridiales</taxon>
        <taxon>Porphyridiaceae</taxon>
        <taxon>Porphyridium</taxon>
    </lineage>
</organism>
<comment type="caution">
    <text evidence="2">The sequence shown here is derived from an EMBL/GenBank/DDBJ whole genome shotgun (WGS) entry which is preliminary data.</text>
</comment>
<name>A0A5J4YSL4_PORPP</name>
<sequence>MALHASPSAMRTNAVHFAFASAMLLAVLVCVGSTMSWKFMRPSTPRRQVRALDQEWNPAPFGMHAAPDSTPTPPPPRIVLGMLNVRTAGVGNVLQFMYKFLSLSRCLDADAVIPTHSINKIGPNVDRRFLRGEDMSLYDLDVLADYARTVHYKSVCNCVDVAVLKNGTGFTDSGAEGAALVETATQKTMFSSPRGLSPNALIAEMLEGVGPSRCGNPLPCVLLGNHNTAMEAMARMDTAACRGRPVELPVGVGEYSDQAASSFVVPSPLMRSWAKSLLPRDWDFDSLLVVHLRYVCGEYKRKDDICNRGDTVCVGRAEEPLRAMKVNDFGNLVKLLAQKLGCKHVFPILPPPFTSQALRTNVSQVFGLNFEDLISSKNLDLFWTLMVERSVATYAKHLVDETRSSFATTLERSRLRLNLTDFIPLWQTLEALNSTQFEIIDKPQ</sequence>
<dbReference type="AlphaFoldDB" id="A0A5J4YSL4"/>
<reference evidence="3" key="1">
    <citation type="journal article" date="2019" name="Nat. Commun.">
        <title>Expansion of phycobilisome linker gene families in mesophilic red algae.</title>
        <authorList>
            <person name="Lee J."/>
            <person name="Kim D."/>
            <person name="Bhattacharya D."/>
            <person name="Yoon H.S."/>
        </authorList>
    </citation>
    <scope>NUCLEOTIDE SEQUENCE [LARGE SCALE GENOMIC DNA]</scope>
    <source>
        <strain evidence="3">CCMP 1328</strain>
    </source>
</reference>
<evidence type="ECO:0000313" key="3">
    <source>
        <dbReference type="Proteomes" id="UP000324585"/>
    </source>
</evidence>
<keyword evidence="1" id="KW-0812">Transmembrane</keyword>
<accession>A0A5J4YSL4</accession>
<keyword evidence="3" id="KW-1185">Reference proteome</keyword>
<evidence type="ECO:0000256" key="1">
    <source>
        <dbReference type="SAM" id="Phobius"/>
    </source>
</evidence>
<keyword evidence="1" id="KW-0472">Membrane</keyword>
<dbReference type="Proteomes" id="UP000324585">
    <property type="component" value="Unassembled WGS sequence"/>
</dbReference>
<evidence type="ECO:0000313" key="2">
    <source>
        <dbReference type="EMBL" id="KAA8494225.1"/>
    </source>
</evidence>
<dbReference type="EMBL" id="VRMN01000005">
    <property type="protein sequence ID" value="KAA8494225.1"/>
    <property type="molecule type" value="Genomic_DNA"/>
</dbReference>
<feature type="transmembrane region" description="Helical" evidence="1">
    <location>
        <begin position="15"/>
        <end position="37"/>
    </location>
</feature>